<gene>
    <name evidence="2" type="ORF">PtA15_7A786</name>
</gene>
<dbReference type="RefSeq" id="XP_053022612.1">
    <property type="nucleotide sequence ID" value="XM_053171429.1"/>
</dbReference>
<feature type="compositionally biased region" description="Polar residues" evidence="1">
    <location>
        <begin position="1"/>
        <end position="19"/>
    </location>
</feature>
<feature type="region of interest" description="Disordered" evidence="1">
    <location>
        <begin position="1"/>
        <end position="63"/>
    </location>
</feature>
<organism evidence="2 3">
    <name type="scientific">Puccinia triticina</name>
    <dbReference type="NCBI Taxonomy" id="208348"/>
    <lineage>
        <taxon>Eukaryota</taxon>
        <taxon>Fungi</taxon>
        <taxon>Dikarya</taxon>
        <taxon>Basidiomycota</taxon>
        <taxon>Pucciniomycotina</taxon>
        <taxon>Pucciniomycetes</taxon>
        <taxon>Pucciniales</taxon>
        <taxon>Pucciniaceae</taxon>
        <taxon>Puccinia</taxon>
    </lineage>
</organism>
<accession>A0ABY7CWF3</accession>
<evidence type="ECO:0000313" key="2">
    <source>
        <dbReference type="EMBL" id="WAQ87057.1"/>
    </source>
</evidence>
<keyword evidence="3" id="KW-1185">Reference proteome</keyword>
<dbReference type="EMBL" id="CP110427">
    <property type="protein sequence ID" value="WAQ87057.1"/>
    <property type="molecule type" value="Genomic_DNA"/>
</dbReference>
<proteinExistence type="predicted"/>
<reference evidence="2" key="1">
    <citation type="submission" date="2022-10" db="EMBL/GenBank/DDBJ databases">
        <title>Puccinia triticina Genome sequencing and assembly.</title>
        <authorList>
            <person name="Li C."/>
        </authorList>
    </citation>
    <scope>NUCLEOTIDE SEQUENCE</scope>
    <source>
        <strain evidence="2">Pt15</strain>
    </source>
</reference>
<evidence type="ECO:0000313" key="3">
    <source>
        <dbReference type="Proteomes" id="UP001164743"/>
    </source>
</evidence>
<protein>
    <submittedName>
        <fullName evidence="2">Uncharacterized protein</fullName>
    </submittedName>
</protein>
<name>A0ABY7CWF3_9BASI</name>
<sequence>MLSPAATNVTTPGNTNQRDIASLPGAPACSRRTRDQLPPTDTPTPGIPPDDSAHPSTPHDAQR</sequence>
<dbReference type="Proteomes" id="UP001164743">
    <property type="component" value="Chromosome 7A"/>
</dbReference>
<dbReference type="GeneID" id="77812324"/>
<evidence type="ECO:0000256" key="1">
    <source>
        <dbReference type="SAM" id="MobiDB-lite"/>
    </source>
</evidence>